<dbReference type="EMBL" id="CP051627">
    <property type="protein sequence ID" value="UPT23070.1"/>
    <property type="molecule type" value="Genomic_DNA"/>
</dbReference>
<feature type="compositionally biased region" description="Basic and acidic residues" evidence="9">
    <location>
        <begin position="48"/>
        <end position="63"/>
    </location>
</feature>
<keyword evidence="5" id="KW-0378">Hydrolase</keyword>
<dbReference type="SUPFAM" id="SSF56601">
    <property type="entry name" value="beta-lactamase/transpeptidase-like"/>
    <property type="match status" value="1"/>
</dbReference>
<keyword evidence="2" id="KW-0645">Protease</keyword>
<evidence type="ECO:0000313" key="13">
    <source>
        <dbReference type="Proteomes" id="UP000832041"/>
    </source>
</evidence>
<feature type="compositionally biased region" description="Acidic residues" evidence="9">
    <location>
        <begin position="138"/>
        <end position="155"/>
    </location>
</feature>
<dbReference type="Pfam" id="PF00912">
    <property type="entry name" value="Transgly"/>
    <property type="match status" value="1"/>
</dbReference>
<comment type="catalytic activity">
    <reaction evidence="7">
        <text>Preferential cleavage: (Ac)2-L-Lys-D-Ala-|-D-Ala. Also transpeptidation of peptidyl-alanyl moieties that are N-acyl substituents of D-alanine.</text>
        <dbReference type="EC" id="3.4.16.4"/>
    </reaction>
</comment>
<dbReference type="SUPFAM" id="SSF53955">
    <property type="entry name" value="Lysozyme-like"/>
    <property type="match status" value="1"/>
</dbReference>
<keyword evidence="3" id="KW-0328">Glycosyltransferase</keyword>
<evidence type="ECO:0000256" key="7">
    <source>
        <dbReference type="ARBA" id="ARBA00034000"/>
    </source>
</evidence>
<dbReference type="PANTHER" id="PTHR32282:SF34">
    <property type="entry name" value="PENICILLIN-BINDING PROTEIN 1A"/>
    <property type="match status" value="1"/>
</dbReference>
<evidence type="ECO:0000256" key="9">
    <source>
        <dbReference type="SAM" id="MobiDB-lite"/>
    </source>
</evidence>
<protein>
    <submittedName>
        <fullName evidence="12">Penicillin-binding protein</fullName>
    </submittedName>
</protein>
<dbReference type="Proteomes" id="UP000832041">
    <property type="component" value="Chromosome"/>
</dbReference>
<feature type="compositionally biased region" description="Polar residues" evidence="9">
    <location>
        <begin position="1125"/>
        <end position="1135"/>
    </location>
</feature>
<evidence type="ECO:0000259" key="10">
    <source>
        <dbReference type="Pfam" id="PF00905"/>
    </source>
</evidence>
<gene>
    <name evidence="12" type="ORF">FOF52_20760</name>
</gene>
<feature type="domain" description="Penicillin-binding protein transpeptidase" evidence="10">
    <location>
        <begin position="770"/>
        <end position="998"/>
    </location>
</feature>
<keyword evidence="4" id="KW-0808">Transferase</keyword>
<feature type="region of interest" description="Disordered" evidence="9">
    <location>
        <begin position="1"/>
        <end position="73"/>
    </location>
</feature>
<feature type="region of interest" description="Disordered" evidence="9">
    <location>
        <begin position="99"/>
        <end position="442"/>
    </location>
</feature>
<evidence type="ECO:0000256" key="2">
    <source>
        <dbReference type="ARBA" id="ARBA00022670"/>
    </source>
</evidence>
<feature type="compositionally biased region" description="Acidic residues" evidence="9">
    <location>
        <begin position="1064"/>
        <end position="1079"/>
    </location>
</feature>
<evidence type="ECO:0000256" key="4">
    <source>
        <dbReference type="ARBA" id="ARBA00022679"/>
    </source>
</evidence>
<accession>A0ABY4L5U3</accession>
<evidence type="ECO:0000256" key="1">
    <source>
        <dbReference type="ARBA" id="ARBA00022645"/>
    </source>
</evidence>
<reference evidence="12 13" key="1">
    <citation type="submission" date="2020-04" db="EMBL/GenBank/DDBJ databases">
        <title>Thermobifida alba genome sequencing and assembly.</title>
        <authorList>
            <person name="Luzics S."/>
            <person name="Horvath B."/>
            <person name="Nagy I."/>
            <person name="Toth A."/>
            <person name="Nagy I."/>
            <person name="Kukolya J."/>
        </authorList>
    </citation>
    <scope>NUCLEOTIDE SEQUENCE [LARGE SCALE GENOMIC DNA]</scope>
    <source>
        <strain evidence="12 13">DSM 43795</strain>
    </source>
</reference>
<dbReference type="InterPro" id="IPR023346">
    <property type="entry name" value="Lysozyme-like_dom_sf"/>
</dbReference>
<feature type="compositionally biased region" description="Basic residues" evidence="9">
    <location>
        <begin position="433"/>
        <end position="442"/>
    </location>
</feature>
<sequence>MPGGDELSESSNGDNIPRPETEEATVADSSVTRDDVNGNESGSEDDADRVAEDGDATEDKGEPEWFASDGDSPYLEASAFKDSGSFFRDRVARSLAEEYGLDFDENGGKGTDPVNADGGDEQRSDDQDGPAGTTPPAEDTDQEAESSGSVDEEETERIGSGSGSVDEEETERIGSGSGSVDEEETERIGSGSGSVDEEETERIGSGSGSVDEEETERIGSGSGSVDEEETERIGSGSGSVDEEETERIGSGSGSVDEEETERIGSGSGSVDEEETERIGSGSGSVDEEETERIGSGSGSVDEEETERIGSGSGSVDEEETERIGSGSGSVDEEETERIQPSAPAAGQSSGLDEATIQVPAVGAAPEQPAPPSAPTSETTAVFSHNPADPGSRRRPLPPRFMKSAGRTGDSGPATPPPPTTTAAGGAGPDGKGKNKKGKPKRKKPLWWRITRVGLIAAVLLVGLVAGGFAYAYTAFEVPDAAQADATAQGSVFYYADGSVLTERGVNRKPVSLDSVPEHVQNAILSAENRGFWDEPGVSLTGTARAVWSTVTGKQVQGGSTITQQFVRNYYEGLSQEQTIERKLKEIIIALKVDRSQPKEWILEQYLNTIYFGRNAYGIQAAAEAYYDKNVGDLTPDEAAFLAAAIQQPTKFGFADSDTTPEMENRWEYVVNGLVDMGSITEAEAAEYEFPKPLPERPQDNIDLSGYKGYMFQQAMKELEELGYSEDNINRGGYEIHTTFDPDLMEAAYEAVQETVPVDDLPEGVRVGLSVVDPSTGGVVAFYGGQDYFENQYDSAFLGTAQAGSAMKPYVLAAALKDGLGLYTVVNGNGPRYINGTMIQNAGNAPGGAMNLIQATTVSNNLGYIDLAERVGLEKVAETAYDMGLPEGSIDLVPVLPLGANSVSPTDQAGGYATFANGGEHIETHVVSSIINKEGEEERPEPERKRVLTEEQAADATYAMRQVINSGTGTAAGIGRPAAGKTGTTNGSVAAWFVGYTPQLSAAVGIYSGDNERFSVPGWGTLSGGTLPATVWRTFMQKALEGEPVKDFPSPTFGGSSPNWAPAPEPEETTTDESTSEESAPENGQPAVPAPEVPQPVVPEPVVPEPVVPEPEVPQPGIPPPGDPGSGTTEGWSPTG</sequence>
<dbReference type="RefSeq" id="WP_425265508.1">
    <property type="nucleotide sequence ID" value="NZ_CP051627.1"/>
</dbReference>
<dbReference type="InterPro" id="IPR036950">
    <property type="entry name" value="PBP_transglycosylase"/>
</dbReference>
<dbReference type="Gene3D" id="1.10.3810.10">
    <property type="entry name" value="Biosynthetic peptidoglycan transglycosylase-like"/>
    <property type="match status" value="1"/>
</dbReference>
<feature type="compositionally biased region" description="Pro residues" evidence="9">
    <location>
        <begin position="1087"/>
        <end position="1122"/>
    </location>
</feature>
<comment type="catalytic activity">
    <reaction evidence="8">
        <text>[GlcNAc-(1-&gt;4)-Mur2Ac(oyl-L-Ala-gamma-D-Glu-L-Lys-D-Ala-D-Ala)](n)-di-trans,octa-cis-undecaprenyl diphosphate + beta-D-GlcNAc-(1-&gt;4)-Mur2Ac(oyl-L-Ala-gamma-D-Glu-L-Lys-D-Ala-D-Ala)-di-trans,octa-cis-undecaprenyl diphosphate = [GlcNAc-(1-&gt;4)-Mur2Ac(oyl-L-Ala-gamma-D-Glu-L-Lys-D-Ala-D-Ala)](n+1)-di-trans,octa-cis-undecaprenyl diphosphate + di-trans,octa-cis-undecaprenyl diphosphate + H(+)</text>
        <dbReference type="Rhea" id="RHEA:23708"/>
        <dbReference type="Rhea" id="RHEA-COMP:9602"/>
        <dbReference type="Rhea" id="RHEA-COMP:9603"/>
        <dbReference type="ChEBI" id="CHEBI:15378"/>
        <dbReference type="ChEBI" id="CHEBI:58405"/>
        <dbReference type="ChEBI" id="CHEBI:60033"/>
        <dbReference type="ChEBI" id="CHEBI:78435"/>
        <dbReference type="EC" id="2.4.99.28"/>
    </reaction>
</comment>
<dbReference type="InterPro" id="IPR012338">
    <property type="entry name" value="Beta-lactam/transpept-like"/>
</dbReference>
<proteinExistence type="predicted"/>
<dbReference type="Pfam" id="PF00905">
    <property type="entry name" value="Transpeptidase"/>
    <property type="match status" value="1"/>
</dbReference>
<feature type="region of interest" description="Disordered" evidence="9">
    <location>
        <begin position="1042"/>
        <end position="1135"/>
    </location>
</feature>
<dbReference type="InterPro" id="IPR001460">
    <property type="entry name" value="PCN-bd_Tpept"/>
</dbReference>
<evidence type="ECO:0000313" key="12">
    <source>
        <dbReference type="EMBL" id="UPT23070.1"/>
    </source>
</evidence>
<keyword evidence="13" id="KW-1185">Reference proteome</keyword>
<dbReference type="Gene3D" id="3.40.710.10">
    <property type="entry name" value="DD-peptidase/beta-lactamase superfamily"/>
    <property type="match status" value="1"/>
</dbReference>
<keyword evidence="1" id="KW-0121">Carboxypeptidase</keyword>
<evidence type="ECO:0000256" key="6">
    <source>
        <dbReference type="ARBA" id="ARBA00023268"/>
    </source>
</evidence>
<dbReference type="InterPro" id="IPR050396">
    <property type="entry name" value="Glycosyltr_51/Transpeptidase"/>
</dbReference>
<evidence type="ECO:0000256" key="8">
    <source>
        <dbReference type="ARBA" id="ARBA00049902"/>
    </source>
</evidence>
<evidence type="ECO:0000256" key="5">
    <source>
        <dbReference type="ARBA" id="ARBA00022801"/>
    </source>
</evidence>
<dbReference type="PANTHER" id="PTHR32282">
    <property type="entry name" value="BINDING PROTEIN TRANSPEPTIDASE, PUTATIVE-RELATED"/>
    <property type="match status" value="1"/>
</dbReference>
<dbReference type="InterPro" id="IPR001264">
    <property type="entry name" value="Glyco_trans_51"/>
</dbReference>
<organism evidence="12 13">
    <name type="scientific">Thermobifida alba</name>
    <name type="common">Thermomonospora alba</name>
    <dbReference type="NCBI Taxonomy" id="53522"/>
    <lineage>
        <taxon>Bacteria</taxon>
        <taxon>Bacillati</taxon>
        <taxon>Actinomycetota</taxon>
        <taxon>Actinomycetes</taxon>
        <taxon>Streptosporangiales</taxon>
        <taxon>Nocardiopsidaceae</taxon>
        <taxon>Thermobifida</taxon>
    </lineage>
</organism>
<keyword evidence="6" id="KW-0511">Multifunctional enzyme</keyword>
<evidence type="ECO:0000256" key="3">
    <source>
        <dbReference type="ARBA" id="ARBA00022676"/>
    </source>
</evidence>
<evidence type="ECO:0000259" key="11">
    <source>
        <dbReference type="Pfam" id="PF00912"/>
    </source>
</evidence>
<feature type="domain" description="Glycosyl transferase family 51" evidence="11">
    <location>
        <begin position="503"/>
        <end position="671"/>
    </location>
</feature>
<name>A0ABY4L5U3_THEAE</name>